<organism evidence="6 7">
    <name type="scientific">Acidithiobacillus thiooxidans ATCC 19377</name>
    <dbReference type="NCBI Taxonomy" id="637390"/>
    <lineage>
        <taxon>Bacteria</taxon>
        <taxon>Pseudomonadati</taxon>
        <taxon>Pseudomonadota</taxon>
        <taxon>Acidithiobacillia</taxon>
        <taxon>Acidithiobacillales</taxon>
        <taxon>Acidithiobacillaceae</taxon>
        <taxon>Acidithiobacillus</taxon>
    </lineage>
</organism>
<dbReference type="InterPro" id="IPR043964">
    <property type="entry name" value="P-loop_TraG"/>
</dbReference>
<evidence type="ECO:0000259" key="5">
    <source>
        <dbReference type="Pfam" id="PF19044"/>
    </source>
</evidence>
<reference evidence="6 7" key="1">
    <citation type="submission" date="2019-10" db="EMBL/GenBank/DDBJ databases">
        <authorList>
            <person name="Wang R."/>
        </authorList>
    </citation>
    <scope>NUCLEOTIDE SEQUENCE [LARGE SCALE GENOMIC DNA]</scope>
    <source>
        <strain evidence="6 7">ATCC 19377</strain>
    </source>
</reference>
<feature type="domain" description="CagE TrbE VirB component of type IV transporter system central" evidence="4">
    <location>
        <begin position="308"/>
        <end position="406"/>
    </location>
</feature>
<feature type="domain" description="TraG P-loop" evidence="5">
    <location>
        <begin position="606"/>
        <end position="739"/>
    </location>
</feature>
<dbReference type="Pfam" id="PF03135">
    <property type="entry name" value="CagE_TrbE_VirB"/>
    <property type="match status" value="1"/>
</dbReference>
<keyword evidence="3" id="KW-0067">ATP-binding</keyword>
<dbReference type="CDD" id="cd01127">
    <property type="entry name" value="TrwB_TraG_TraD_VirD4"/>
    <property type="match status" value="1"/>
</dbReference>
<dbReference type="Pfam" id="PF19044">
    <property type="entry name" value="P-loop_TraG"/>
    <property type="match status" value="1"/>
</dbReference>
<dbReference type="PANTHER" id="PTHR30121:SF12">
    <property type="entry name" value="TYPE IV SECRETION SYSTEM PROTEIN CAGE"/>
    <property type="match status" value="1"/>
</dbReference>
<dbReference type="PANTHER" id="PTHR30121">
    <property type="entry name" value="UNCHARACTERIZED PROTEIN YJGR-RELATED"/>
    <property type="match status" value="1"/>
</dbReference>
<evidence type="ECO:0000256" key="1">
    <source>
        <dbReference type="ARBA" id="ARBA00006512"/>
    </source>
</evidence>
<dbReference type="Proteomes" id="UP000363590">
    <property type="component" value="Chromosome"/>
</dbReference>
<protein>
    <submittedName>
        <fullName evidence="6">Conjugal transfer protein TrbE</fullName>
    </submittedName>
</protein>
<dbReference type="InterPro" id="IPR027417">
    <property type="entry name" value="P-loop_NTPase"/>
</dbReference>
<keyword evidence="2" id="KW-0547">Nucleotide-binding</keyword>
<evidence type="ECO:0000256" key="2">
    <source>
        <dbReference type="ARBA" id="ARBA00022741"/>
    </source>
</evidence>
<dbReference type="AlphaFoldDB" id="A0A5P9XMC0"/>
<gene>
    <name evidence="6" type="primary">trbE</name>
    <name evidence="6" type="ORF">GCD22_00638</name>
</gene>
<accession>A0A5P9XMC0</accession>
<evidence type="ECO:0000259" key="4">
    <source>
        <dbReference type="Pfam" id="PF03135"/>
    </source>
</evidence>
<dbReference type="SUPFAM" id="SSF52540">
    <property type="entry name" value="P-loop containing nucleoside triphosphate hydrolases"/>
    <property type="match status" value="1"/>
</dbReference>
<sequence length="844" mass="93669">MRSLKQYRDKALGLPDLLNIAFLVDGWQTDAGEMAIALQKDGSFLAGFRYDGPDLESQSTQDLEALSATWNNAIARLGTDWGVHVTAIREPADGYIDESECAFRDPVSRLIEAERRAQFGSETNHYVSRYAITITWRTPIDAEVQLAQSMIQKKAGKQPEQLADAAFRDTLARYRQMIEVILGIFRHGYRVKAMDADALLTHVHECLTGATHRVNAPRIPAYLDALIGHHDFVGGLEPSIDGEEIRVVTVLGYPGMTFPEMLENLHSLPFPLRYTLRFLPLDQSDAVADMAKIRDRWFGSRANMKSLLTEKMTGEAQGQLSADDTVVNLAYDAKQAVNEAREGAVKFGNFTLSVVLRSANEKVLADRIKAIKTFFDNAGYVAHLETTNTVEAFLGSIPGHLYENIRRPLMHSLNFADFAPKTEIWAGEARCPSPLMKLPDGRRALAGGKAPPLLYAATTGNTPFRLNLHVGDLGHSLVAGMTGGGKSTLLALLAAQWQRYPDSRAIGFDKGMSLYALTEAMRGQHYDLNGPTSNLCFAPLQHVDDPAEAAFAADWVEALATLQGMTITSTERSAIRDAVHGLARESGRSLTALVQMIQNRGIKDALQYYTLTGQTGKLLDAESDGLSMADASMITFEMSHLMNGSPAERRVTVPVLLYLFHRIEQMLDGRPTLILLDEAWTFLDNEMFLAKLRQWLKELRKKNAAVVFATQSLNDLKNSPLLPVLKESCPTKIFLPNRAASSQDLRPLYIDMGLNDRQIDLLAMSTPKQDYYLSTPEGQRRIQFGMGPVTLAFCGVSDPREVKRVAELKTQHGDRWPIAWLKECLSPSIRDGWVSYAESLYQGE</sequence>
<dbReference type="InterPro" id="IPR051162">
    <property type="entry name" value="T4SS_component"/>
</dbReference>
<evidence type="ECO:0000313" key="7">
    <source>
        <dbReference type="Proteomes" id="UP000363590"/>
    </source>
</evidence>
<evidence type="ECO:0000256" key="3">
    <source>
        <dbReference type="ARBA" id="ARBA00022840"/>
    </source>
</evidence>
<comment type="similarity">
    <text evidence="1">Belongs to the TrbE/VirB4 family.</text>
</comment>
<dbReference type="KEGG" id="atx:GCD22_00638"/>
<evidence type="ECO:0000313" key="6">
    <source>
        <dbReference type="EMBL" id="QFX95131.1"/>
    </source>
</evidence>
<dbReference type="Gene3D" id="3.40.50.300">
    <property type="entry name" value="P-loop containing nucleotide triphosphate hydrolases"/>
    <property type="match status" value="1"/>
</dbReference>
<dbReference type="RefSeq" id="WP_153940392.1">
    <property type="nucleotide sequence ID" value="NZ_CP045571.1"/>
</dbReference>
<name>A0A5P9XMC0_ACITH</name>
<dbReference type="Gene3D" id="1.10.8.730">
    <property type="match status" value="1"/>
</dbReference>
<dbReference type="GeneID" id="60695050"/>
<dbReference type="EMBL" id="CP045571">
    <property type="protein sequence ID" value="QFX95131.1"/>
    <property type="molecule type" value="Genomic_DNA"/>
</dbReference>
<proteinExistence type="inferred from homology"/>
<dbReference type="GO" id="GO:0005524">
    <property type="term" value="F:ATP binding"/>
    <property type="evidence" value="ECO:0007669"/>
    <property type="project" value="UniProtKB-KW"/>
</dbReference>
<dbReference type="InterPro" id="IPR018145">
    <property type="entry name" value="CagE_TrbE_VirB_cntrl_dom"/>
</dbReference>